<evidence type="ECO:0000256" key="9">
    <source>
        <dbReference type="SAM" id="SignalP"/>
    </source>
</evidence>
<keyword evidence="7" id="KW-0998">Cell outer membrane</keyword>
<evidence type="ECO:0000256" key="3">
    <source>
        <dbReference type="ARBA" id="ARBA00004613"/>
    </source>
</evidence>
<protein>
    <recommendedName>
        <fullName evidence="12">T9SS type A sorting domain-containing protein</fullName>
    </recommendedName>
</protein>
<dbReference type="InterPro" id="IPR011050">
    <property type="entry name" value="Pectin_lyase_fold/virulence"/>
</dbReference>
<name>A0ABX8H2K0_9BACT</name>
<dbReference type="SUPFAM" id="SSF51126">
    <property type="entry name" value="Pectin lyase-like"/>
    <property type="match status" value="4"/>
</dbReference>
<evidence type="ECO:0000256" key="2">
    <source>
        <dbReference type="ARBA" id="ARBA00004442"/>
    </source>
</evidence>
<evidence type="ECO:0000256" key="7">
    <source>
        <dbReference type="ARBA" id="ARBA00023237"/>
    </source>
</evidence>
<feature type="region of interest" description="Disordered" evidence="8">
    <location>
        <begin position="1522"/>
        <end position="1547"/>
    </location>
</feature>
<dbReference type="Gene3D" id="2.160.20.10">
    <property type="entry name" value="Single-stranded right-handed beta-helix, Pectin lyase-like"/>
    <property type="match status" value="4"/>
</dbReference>
<dbReference type="PANTHER" id="PTHR11319">
    <property type="entry name" value="G PROTEIN-COUPLED RECEPTOR-RELATED"/>
    <property type="match status" value="1"/>
</dbReference>
<evidence type="ECO:0000256" key="8">
    <source>
        <dbReference type="SAM" id="MobiDB-lite"/>
    </source>
</evidence>
<dbReference type="NCBIfam" id="NF041518">
    <property type="entry name" value="choice_anch_Q"/>
    <property type="match status" value="3"/>
</dbReference>
<keyword evidence="6" id="KW-0472">Membrane</keyword>
<proteinExistence type="predicted"/>
<dbReference type="InterPro" id="IPR059226">
    <property type="entry name" value="Choice_anch_Q_dom"/>
</dbReference>
<evidence type="ECO:0000256" key="5">
    <source>
        <dbReference type="ARBA" id="ARBA00022729"/>
    </source>
</evidence>
<dbReference type="EMBL" id="CP076129">
    <property type="protein sequence ID" value="QWG09636.1"/>
    <property type="molecule type" value="Genomic_DNA"/>
</dbReference>
<dbReference type="Pfam" id="PF02415">
    <property type="entry name" value="Chlam_PMP"/>
    <property type="match status" value="3"/>
</dbReference>
<organism evidence="10 11">
    <name type="scientific">Flammeovirga kamogawensis</name>
    <dbReference type="NCBI Taxonomy" id="373891"/>
    <lineage>
        <taxon>Bacteria</taxon>
        <taxon>Pseudomonadati</taxon>
        <taxon>Bacteroidota</taxon>
        <taxon>Cytophagia</taxon>
        <taxon>Cytophagales</taxon>
        <taxon>Flammeovirgaceae</taxon>
        <taxon>Flammeovirga</taxon>
    </lineage>
</organism>
<keyword evidence="4" id="KW-0964">Secreted</keyword>
<evidence type="ECO:0008006" key="12">
    <source>
        <dbReference type="Google" id="ProtNLM"/>
    </source>
</evidence>
<keyword evidence="11" id="KW-1185">Reference proteome</keyword>
<evidence type="ECO:0000313" key="11">
    <source>
        <dbReference type="Proteomes" id="UP000682802"/>
    </source>
</evidence>
<dbReference type="InterPro" id="IPR012334">
    <property type="entry name" value="Pectin_lyas_fold"/>
</dbReference>
<reference evidence="10 11" key="1">
    <citation type="submission" date="2021-05" db="EMBL/GenBank/DDBJ databases">
        <title>Comparative genomic studies on the polysaccharide-degrading batcterial strains of the Flammeovirga genus.</title>
        <authorList>
            <person name="Zewei F."/>
            <person name="Zheng Z."/>
            <person name="Yu L."/>
            <person name="Ruyue G."/>
            <person name="Yanhong M."/>
            <person name="Yuanyuan C."/>
            <person name="Jingyan G."/>
            <person name="Wenjun H."/>
        </authorList>
    </citation>
    <scope>NUCLEOTIDE SEQUENCE [LARGE SCALE GENOMIC DNA]</scope>
    <source>
        <strain evidence="10 11">YS10</strain>
    </source>
</reference>
<dbReference type="RefSeq" id="WP_144076307.1">
    <property type="nucleotide sequence ID" value="NZ_CP076129.1"/>
</dbReference>
<feature type="signal peptide" evidence="9">
    <location>
        <begin position="1"/>
        <end position="19"/>
    </location>
</feature>
<feature type="chain" id="PRO_5046759392" description="T9SS type A sorting domain-containing protein" evidence="9">
    <location>
        <begin position="20"/>
        <end position="2068"/>
    </location>
</feature>
<dbReference type="Proteomes" id="UP000682802">
    <property type="component" value="Chromosome 2"/>
</dbReference>
<dbReference type="SMART" id="SM00710">
    <property type="entry name" value="PbH1"/>
    <property type="match status" value="24"/>
</dbReference>
<evidence type="ECO:0000256" key="1">
    <source>
        <dbReference type="ARBA" id="ARBA00004196"/>
    </source>
</evidence>
<evidence type="ECO:0000256" key="6">
    <source>
        <dbReference type="ARBA" id="ARBA00023136"/>
    </source>
</evidence>
<comment type="subcellular location">
    <subcellularLocation>
        <location evidence="1">Cell envelope</location>
    </subcellularLocation>
    <subcellularLocation>
        <location evidence="2">Cell outer membrane</location>
    </subcellularLocation>
    <subcellularLocation>
        <location evidence="3">Secreted</location>
    </subcellularLocation>
</comment>
<evidence type="ECO:0000256" key="4">
    <source>
        <dbReference type="ARBA" id="ARBA00022525"/>
    </source>
</evidence>
<sequence>MKRTITLISLLLISILNYGANISSDPAKSVFIGTTEYATISAAITAATNGDVIDIHGVHTESINITKNITIQGDNPLEDIIQAAETKGVASSRVVTIQGSGNDVTLSNLTIRHGVATAVGGGVFIENANVEVALSNVIVSDNSTNKNGGGIAAIGSIVTIDNSVIENNATTLMGGGIYAAPKTASTVDASVKITNSLIDNNSSTSNAGGIFVDGSVDATHYLAVELENTTVSNNSSSAKGGAFFGKNINHSVDGVSNVAVLFNHATIAYNTASTSNSGIYFYSGGEFVDFTLTNSIISLNDTDTDNDLAFAKSNPVLVKNNVLGLVSDLPADAENTLSSQFSDEIDLATGLSDNGTIVKGYALGSSSVAIDLAVGSTVSTDAIGIARGDDPDAGALEREVIPFDPINTVFIGTTQYYTITEALTAAVNGDVIDINGVHTESISIDKNVTIQGDNPLEDIIQAAETKGTATDRVVKISGSGNEVTLANLTVRHGVGTGVGGGVFIENAKTGISIENVIVSDNTSPTMGGGIAALGSIVMIDNSVVENNTATTHGGGIYSAPKLNSTVDGNVKITNSLIANNTATNNAGGIFVDGSTDATHYLLLEAENTTISNNTASGNGGAFFGKNKDHDVDGVSNVAITFNHVTIAYNSATSNSGVYFYTGGEFVDFTLTNSIISLNDTDTDNDLAFAKANPVLVKNNVLGLVSGLPADAENTLSSQFADEIDLSTEFVDNGGIVKTYSIGSLGSAIDFASDSELATDALGLPRDEKPDAGAFEGESIPFDPINTVFIGTTQYYTITEALTAAVNGDVIDINGVHTESISIDKNVTIQGDNPLEDIIQAAETKGTATDRVVKISGSGNEVTLANLTVRHGVGTGVGGGVFIENAKTGISIENVIVSDNTSSTMGGGIAALGSIVMIDNSVVENNTATTHGGGIYSAPKLNSTVDGNVKITNSLIANNTATNNAGGIFVDGSTDATHYLLLEAENTTISNNTASGNGGAFFGKNKDHDVDGVSNVAITFNHVTIAYNSATSNSGVYFYTGGEFVDFTLTNSIISLNDTDTDNDLAFAKANPVLVKNNVLGLVSGLPAGAENTLSNQFADEIDLSTEFVDNGGIVKTYSIGSLGSAIDFASDSELATDALGLPRDEKPDAGAFEGESIPFDPINTVFIGDKQFYTITSALASAVNGDVIDINGVHTESFSITKNVTIQGDNPLEDIIQAAETKGTATDRVVKISGSGNEVTLANLTVRHGVATGVGGGVFIENANNLITFSNSIFTDNTSTTNGAGVGIAGSIVKFVDCTFENNEATSSGGGIYIFPKLNSTVDADVEFSRCLIANNSGINGAGLFIDGTVDDTHKVDVFIENTTIALNSASGNGGGVFLKGKHYTATEVNNVSIELNHVTIAQNDAEKSNKGLYAYVGKVPDTDTNFAGVNISINNSLVSLNGETTENDISFGSMVATSVKNNVFGKVNALPEIQENTLVGKISVSVVANELTDEGGKVKVLVINGASEAINHADITTASSVDATNKSRDENPDAGAFEGDADDVTPPPVDPDAPIVWLGTLSGDWTIAANWEGNKVPESTQNVFISADAVNILTIDNSNFTVNNLEIENIATVFVENDYALIVKGDLTGVGNGKVFVKYGGSLITHGNVTGWNHKFTTQDSFGSDEYKLVGSTGIKTSVDTAKAIVQIYDPSLGNSEWLDNFYNVEGSEVHVMEQGKGYLKNDLNITFSGTPNTGRIEVPLIADGIDLIANPYPAAISFDNFIEGNDNVGAVYMLHQSSLNDSMQDEYTTVSRLGATTPNGYNWEGYIRHSEGFFVETLGINEKAFFETEMTIENIRSFRLNYTPLNATFETIKLALTNDNGVQNQVIIGFSDQGSNAYDYSLDAYKKDGLNGVKIYSKIDEGELAINCLPIFEQSISLPLYISVDAQGEYNIRIPQLTNMEKYNIGIEDVQTGKIKVMEKEDAFSFISDVTTDEHRLNLILSTEEIITSIDDQLNEGVITIKPDGIFFLNKAFNTTVQVTVLDVVGNVLLQQSITETHVPYGFEKNKVYIVKVASENGVVTKKVMF</sequence>
<keyword evidence="5 9" id="KW-0732">Signal</keyword>
<dbReference type="InterPro" id="IPR003368">
    <property type="entry name" value="POMP_repeat"/>
</dbReference>
<dbReference type="PANTHER" id="PTHR11319:SF35">
    <property type="entry name" value="OUTER MEMBRANE PROTEIN PMPC-RELATED"/>
    <property type="match status" value="1"/>
</dbReference>
<gene>
    <name evidence="10" type="ORF">KM029_23825</name>
</gene>
<evidence type="ECO:0000313" key="10">
    <source>
        <dbReference type="EMBL" id="QWG09636.1"/>
    </source>
</evidence>
<accession>A0ABX8H2K0</accession>
<dbReference type="InterPro" id="IPR006626">
    <property type="entry name" value="PbH1"/>
</dbReference>